<name>A0A6A6P2S8_9PEZI</name>
<gene>
    <name evidence="2" type="ORF">BDY21DRAFT_363230</name>
</gene>
<evidence type="ECO:0008006" key="4">
    <source>
        <dbReference type="Google" id="ProtNLM"/>
    </source>
</evidence>
<keyword evidence="3" id="KW-1185">Reference proteome</keyword>
<evidence type="ECO:0000256" key="1">
    <source>
        <dbReference type="SAM" id="SignalP"/>
    </source>
</evidence>
<evidence type="ECO:0000313" key="3">
    <source>
        <dbReference type="Proteomes" id="UP000799766"/>
    </source>
</evidence>
<dbReference type="Proteomes" id="UP000799766">
    <property type="component" value="Unassembled WGS sequence"/>
</dbReference>
<feature type="chain" id="PRO_5025685827" description="Secreted protein" evidence="1">
    <location>
        <begin position="17"/>
        <end position="131"/>
    </location>
</feature>
<evidence type="ECO:0000313" key="2">
    <source>
        <dbReference type="EMBL" id="KAF2458330.1"/>
    </source>
</evidence>
<organism evidence="2 3">
    <name type="scientific">Lineolata rhizophorae</name>
    <dbReference type="NCBI Taxonomy" id="578093"/>
    <lineage>
        <taxon>Eukaryota</taxon>
        <taxon>Fungi</taxon>
        <taxon>Dikarya</taxon>
        <taxon>Ascomycota</taxon>
        <taxon>Pezizomycotina</taxon>
        <taxon>Dothideomycetes</taxon>
        <taxon>Dothideomycetes incertae sedis</taxon>
        <taxon>Lineolatales</taxon>
        <taxon>Lineolataceae</taxon>
        <taxon>Lineolata</taxon>
    </lineage>
</organism>
<sequence>MPMWLHLGLTWRVTWSVERLSIGTSTGLHPKRFHIRIPRHNNKAHAATRPPTRAKRAVYLVCTWLICAADRRREACGIACSVHNDGRDKGLAGNASGWDQGLYGRRAWELRILVIDGGAVGRSVGRSVGRA</sequence>
<dbReference type="AlphaFoldDB" id="A0A6A6P2S8"/>
<feature type="signal peptide" evidence="1">
    <location>
        <begin position="1"/>
        <end position="16"/>
    </location>
</feature>
<dbReference type="EMBL" id="MU001678">
    <property type="protein sequence ID" value="KAF2458330.1"/>
    <property type="molecule type" value="Genomic_DNA"/>
</dbReference>
<reference evidence="2" key="1">
    <citation type="journal article" date="2020" name="Stud. Mycol.">
        <title>101 Dothideomycetes genomes: a test case for predicting lifestyles and emergence of pathogens.</title>
        <authorList>
            <person name="Haridas S."/>
            <person name="Albert R."/>
            <person name="Binder M."/>
            <person name="Bloem J."/>
            <person name="Labutti K."/>
            <person name="Salamov A."/>
            <person name="Andreopoulos B."/>
            <person name="Baker S."/>
            <person name="Barry K."/>
            <person name="Bills G."/>
            <person name="Bluhm B."/>
            <person name="Cannon C."/>
            <person name="Castanera R."/>
            <person name="Culley D."/>
            <person name="Daum C."/>
            <person name="Ezra D."/>
            <person name="Gonzalez J."/>
            <person name="Henrissat B."/>
            <person name="Kuo A."/>
            <person name="Liang C."/>
            <person name="Lipzen A."/>
            <person name="Lutzoni F."/>
            <person name="Magnuson J."/>
            <person name="Mondo S."/>
            <person name="Nolan M."/>
            <person name="Ohm R."/>
            <person name="Pangilinan J."/>
            <person name="Park H.-J."/>
            <person name="Ramirez L."/>
            <person name="Alfaro M."/>
            <person name="Sun H."/>
            <person name="Tritt A."/>
            <person name="Yoshinaga Y."/>
            <person name="Zwiers L.-H."/>
            <person name="Turgeon B."/>
            <person name="Goodwin S."/>
            <person name="Spatafora J."/>
            <person name="Crous P."/>
            <person name="Grigoriev I."/>
        </authorList>
    </citation>
    <scope>NUCLEOTIDE SEQUENCE</scope>
    <source>
        <strain evidence="2">ATCC 16933</strain>
    </source>
</reference>
<keyword evidence="1" id="KW-0732">Signal</keyword>
<protein>
    <recommendedName>
        <fullName evidence="4">Secreted protein</fullName>
    </recommendedName>
</protein>
<accession>A0A6A6P2S8</accession>
<proteinExistence type="predicted"/>